<reference evidence="13 14" key="1">
    <citation type="submission" date="2016-05" db="EMBL/GenBank/DDBJ databases">
        <title>Nuclear genome of Blastocystis sp. subtype 1 NandII.</title>
        <authorList>
            <person name="Gentekaki E."/>
            <person name="Curtis B."/>
            <person name="Stairs C."/>
            <person name="Eme L."/>
            <person name="Herman E."/>
            <person name="Klimes V."/>
            <person name="Arias M.C."/>
            <person name="Elias M."/>
            <person name="Hilliou F."/>
            <person name="Klute M."/>
            <person name="Malik S.-B."/>
            <person name="Pightling A."/>
            <person name="Rachubinski R."/>
            <person name="Salas D."/>
            <person name="Schlacht A."/>
            <person name="Suga H."/>
            <person name="Archibald J."/>
            <person name="Ball S.G."/>
            <person name="Clark G."/>
            <person name="Dacks J."/>
            <person name="Van Der Giezen M."/>
            <person name="Tsaousis A."/>
            <person name="Roger A."/>
        </authorList>
    </citation>
    <scope>NUCLEOTIDE SEQUENCE [LARGE SCALE GENOMIC DNA]</scope>
    <source>
        <strain evidence="14">ATCC 50177 / NandII</strain>
    </source>
</reference>
<evidence type="ECO:0000313" key="14">
    <source>
        <dbReference type="Proteomes" id="UP000078348"/>
    </source>
</evidence>
<dbReference type="GO" id="GO:0004824">
    <property type="term" value="F:lysine-tRNA ligase activity"/>
    <property type="evidence" value="ECO:0007669"/>
    <property type="project" value="UniProtKB-EC"/>
</dbReference>
<keyword evidence="5" id="KW-0067">ATP-binding</keyword>
<dbReference type="Pfam" id="PF00152">
    <property type="entry name" value="tRNA-synt_2"/>
    <property type="match status" value="1"/>
</dbReference>
<evidence type="ECO:0000256" key="8">
    <source>
        <dbReference type="ARBA" id="ARBA00030563"/>
    </source>
</evidence>
<dbReference type="AlphaFoldDB" id="A0A196S6P5"/>
<evidence type="ECO:0000256" key="11">
    <source>
        <dbReference type="SAM" id="MobiDB-lite"/>
    </source>
</evidence>
<dbReference type="Proteomes" id="UP000078348">
    <property type="component" value="Unassembled WGS sequence"/>
</dbReference>
<dbReference type="NCBIfam" id="TIGR00499">
    <property type="entry name" value="lysS_bact"/>
    <property type="match status" value="1"/>
</dbReference>
<dbReference type="STRING" id="478820.A0A196S6P5"/>
<dbReference type="PRINTS" id="PR00982">
    <property type="entry name" value="TRNASYNTHLYS"/>
</dbReference>
<dbReference type="InterPro" id="IPR002313">
    <property type="entry name" value="Lys-tRNA-ligase_II"/>
</dbReference>
<comment type="catalytic activity">
    <reaction evidence="9 10">
        <text>tRNA(Lys) + L-lysine + ATP = L-lysyl-tRNA(Lys) + AMP + diphosphate</text>
        <dbReference type="Rhea" id="RHEA:20792"/>
        <dbReference type="Rhea" id="RHEA-COMP:9696"/>
        <dbReference type="Rhea" id="RHEA-COMP:9697"/>
        <dbReference type="ChEBI" id="CHEBI:30616"/>
        <dbReference type="ChEBI" id="CHEBI:32551"/>
        <dbReference type="ChEBI" id="CHEBI:33019"/>
        <dbReference type="ChEBI" id="CHEBI:78442"/>
        <dbReference type="ChEBI" id="CHEBI:78529"/>
        <dbReference type="ChEBI" id="CHEBI:456215"/>
        <dbReference type="EC" id="6.1.1.6"/>
    </reaction>
</comment>
<dbReference type="InterPro" id="IPR004364">
    <property type="entry name" value="Aa-tRNA-synt_II"/>
</dbReference>
<feature type="compositionally biased region" description="Polar residues" evidence="11">
    <location>
        <begin position="458"/>
        <end position="468"/>
    </location>
</feature>
<dbReference type="EMBL" id="LXWW01000520">
    <property type="protein sequence ID" value="OAO12730.1"/>
    <property type="molecule type" value="Genomic_DNA"/>
</dbReference>
<keyword evidence="6" id="KW-0648">Protein biosynthesis</keyword>
<dbReference type="NCBIfam" id="NF001756">
    <property type="entry name" value="PRK00484.1"/>
    <property type="match status" value="1"/>
</dbReference>
<dbReference type="GO" id="GO:0005829">
    <property type="term" value="C:cytosol"/>
    <property type="evidence" value="ECO:0007669"/>
    <property type="project" value="TreeGrafter"/>
</dbReference>
<protein>
    <recommendedName>
        <fullName evidence="2 10">Lysine--tRNA ligase</fullName>
        <ecNumber evidence="2 10">6.1.1.6</ecNumber>
    </recommendedName>
    <alternativeName>
        <fullName evidence="8 10">Lysyl-tRNA synthetase</fullName>
    </alternativeName>
</protein>
<dbReference type="GO" id="GO:0006430">
    <property type="term" value="P:lysyl-tRNA aminoacylation"/>
    <property type="evidence" value="ECO:0007669"/>
    <property type="project" value="InterPro"/>
</dbReference>
<keyword evidence="3" id="KW-0436">Ligase</keyword>
<accession>A0A196S6P5</accession>
<dbReference type="GO" id="GO:0005524">
    <property type="term" value="F:ATP binding"/>
    <property type="evidence" value="ECO:0007669"/>
    <property type="project" value="UniProtKB-KW"/>
</dbReference>
<sequence length="529" mass="59969">MFALPRARCAMAAMRKLPRLAFPSCHRCVANGKSKEIEGRERFSVLGPMASYPLFRVSCSLDDFRKKWDYLKKGERVPETELSVAGRIINKRSAGSKLYFYDIRSGETMLQVMSSLNMYDGGDMTPEAKVAAFKGLHKKLRTGDVIGIRGIPARTDVGELSIFPKEITLLSPCLWNVPREWYEIKDPEVKYRKRYLDLIVSSTSRQVFYTRSKIISLIRSFMEDEGFMEVETSILSGQAGGAVATPFHTHSNSQDQDLTLRISPELYLKELVVGGFDRVYELGKVFRNEGLDRKHNFEFTSIEAYMAYQDYTDWMNKTEQLLQKISLAVHDSTKVKIDDKEIDFKAPFRRIDVVDELTKTLGPLPNLNDEANIPSLLQICKDKSIPVSEPITLPRIIDTLIGHYIEPQCIQPTFIMNHPVAMSPLSKEHGNTGKSERFELFVNGVELVNAYTEQNDPVKQEQSFTIQGKQRESGDSEIPPTDATFVNALEYGLPPTTGWGMGVDRLVMMMTNQSSIRDVVLFPVLKNTE</sequence>
<dbReference type="CDD" id="cd00775">
    <property type="entry name" value="LysRS_core"/>
    <property type="match status" value="1"/>
</dbReference>
<dbReference type="Gene3D" id="2.40.50.140">
    <property type="entry name" value="Nucleic acid-binding proteins"/>
    <property type="match status" value="1"/>
</dbReference>
<evidence type="ECO:0000256" key="5">
    <source>
        <dbReference type="ARBA" id="ARBA00022840"/>
    </source>
</evidence>
<dbReference type="EC" id="6.1.1.6" evidence="2 10"/>
<name>A0A196S6P5_BLAHN</name>
<feature type="region of interest" description="Disordered" evidence="11">
    <location>
        <begin position="458"/>
        <end position="481"/>
    </location>
</feature>
<dbReference type="FunFam" id="2.40.50.140:FF:000050">
    <property type="entry name" value="Lysine--tRNA ligase"/>
    <property type="match status" value="1"/>
</dbReference>
<keyword evidence="7 13" id="KW-0030">Aminoacyl-tRNA synthetase</keyword>
<dbReference type="HAMAP" id="MF_00252">
    <property type="entry name" value="Lys_tRNA_synth_class2"/>
    <property type="match status" value="1"/>
</dbReference>
<gene>
    <name evidence="13" type="ORF">AV274_5600</name>
</gene>
<evidence type="ECO:0000256" key="10">
    <source>
        <dbReference type="RuleBase" id="RU003748"/>
    </source>
</evidence>
<dbReference type="PROSITE" id="PS50862">
    <property type="entry name" value="AA_TRNA_LIGASE_II"/>
    <property type="match status" value="1"/>
</dbReference>
<dbReference type="SUPFAM" id="SSF55681">
    <property type="entry name" value="Class II aaRS and biotin synthetases"/>
    <property type="match status" value="1"/>
</dbReference>
<dbReference type="CDD" id="cd04322">
    <property type="entry name" value="LysRS_N"/>
    <property type="match status" value="1"/>
</dbReference>
<dbReference type="PANTHER" id="PTHR42918">
    <property type="entry name" value="LYSYL-TRNA SYNTHETASE"/>
    <property type="match status" value="1"/>
</dbReference>
<keyword evidence="4" id="KW-0547">Nucleotide-binding</keyword>
<dbReference type="GO" id="GO:0000049">
    <property type="term" value="F:tRNA binding"/>
    <property type="evidence" value="ECO:0007669"/>
    <property type="project" value="TreeGrafter"/>
</dbReference>
<dbReference type="InterPro" id="IPR004365">
    <property type="entry name" value="NA-bd_OB_tRNA"/>
</dbReference>
<keyword evidence="14" id="KW-1185">Reference proteome</keyword>
<feature type="domain" description="Aminoacyl-transfer RNA synthetases class-II family profile" evidence="12">
    <location>
        <begin position="211"/>
        <end position="523"/>
    </location>
</feature>
<evidence type="ECO:0000313" key="13">
    <source>
        <dbReference type="EMBL" id="OAO12730.1"/>
    </source>
</evidence>
<dbReference type="Gene3D" id="3.30.930.10">
    <property type="entry name" value="Bira Bifunctional Protein, Domain 2"/>
    <property type="match status" value="1"/>
</dbReference>
<evidence type="ECO:0000256" key="7">
    <source>
        <dbReference type="ARBA" id="ARBA00023146"/>
    </source>
</evidence>
<dbReference type="InterPro" id="IPR018149">
    <property type="entry name" value="Lys-tRNA-synth_II_C"/>
</dbReference>
<dbReference type="InterPro" id="IPR012340">
    <property type="entry name" value="NA-bd_OB-fold"/>
</dbReference>
<dbReference type="Pfam" id="PF01336">
    <property type="entry name" value="tRNA_anti-codon"/>
    <property type="match status" value="1"/>
</dbReference>
<comment type="similarity">
    <text evidence="1">Belongs to the class-II aminoacyl-tRNA synthetase family.</text>
</comment>
<organism evidence="13 14">
    <name type="scientific">Blastocystis sp. subtype 1 (strain ATCC 50177 / NandII)</name>
    <dbReference type="NCBI Taxonomy" id="478820"/>
    <lineage>
        <taxon>Eukaryota</taxon>
        <taxon>Sar</taxon>
        <taxon>Stramenopiles</taxon>
        <taxon>Bigyra</taxon>
        <taxon>Opalozoa</taxon>
        <taxon>Opalinata</taxon>
        <taxon>Blastocystidae</taxon>
        <taxon>Blastocystis</taxon>
    </lineage>
</organism>
<evidence type="ECO:0000256" key="1">
    <source>
        <dbReference type="ARBA" id="ARBA00008226"/>
    </source>
</evidence>
<evidence type="ECO:0000256" key="3">
    <source>
        <dbReference type="ARBA" id="ARBA00022598"/>
    </source>
</evidence>
<evidence type="ECO:0000256" key="6">
    <source>
        <dbReference type="ARBA" id="ARBA00022917"/>
    </source>
</evidence>
<evidence type="ECO:0000256" key="9">
    <source>
        <dbReference type="ARBA" id="ARBA00048573"/>
    </source>
</evidence>
<proteinExistence type="inferred from homology"/>
<evidence type="ECO:0000259" key="12">
    <source>
        <dbReference type="PROSITE" id="PS50862"/>
    </source>
</evidence>
<dbReference type="OrthoDB" id="21243at2759"/>
<dbReference type="InterPro" id="IPR006195">
    <property type="entry name" value="aa-tRNA-synth_II"/>
</dbReference>
<dbReference type="InterPro" id="IPR045864">
    <property type="entry name" value="aa-tRNA-synth_II/BPL/LPL"/>
</dbReference>
<dbReference type="PANTHER" id="PTHR42918:SF9">
    <property type="entry name" value="LYSINE--TRNA LIGASE"/>
    <property type="match status" value="1"/>
</dbReference>
<comment type="caution">
    <text evidence="13">The sequence shown here is derived from an EMBL/GenBank/DDBJ whole genome shotgun (WGS) entry which is preliminary data.</text>
</comment>
<dbReference type="SUPFAM" id="SSF50249">
    <property type="entry name" value="Nucleic acid-binding proteins"/>
    <property type="match status" value="1"/>
</dbReference>
<evidence type="ECO:0000256" key="4">
    <source>
        <dbReference type="ARBA" id="ARBA00022741"/>
    </source>
</evidence>
<evidence type="ECO:0000256" key="2">
    <source>
        <dbReference type="ARBA" id="ARBA00013166"/>
    </source>
</evidence>
<dbReference type="InterPro" id="IPR044136">
    <property type="entry name" value="Lys-tRNA-ligase_II_N"/>
</dbReference>